<dbReference type="AlphaFoldDB" id="A0A418ZS28"/>
<dbReference type="GO" id="GO:0003700">
    <property type="term" value="F:DNA-binding transcription factor activity"/>
    <property type="evidence" value="ECO:0007669"/>
    <property type="project" value="InterPro"/>
</dbReference>
<dbReference type="Pfam" id="PF03466">
    <property type="entry name" value="LysR_substrate"/>
    <property type="match status" value="1"/>
</dbReference>
<evidence type="ECO:0000259" key="5">
    <source>
        <dbReference type="PROSITE" id="PS50931"/>
    </source>
</evidence>
<keyword evidence="7" id="KW-1185">Reference proteome</keyword>
<dbReference type="GO" id="GO:0043565">
    <property type="term" value="F:sequence-specific DNA binding"/>
    <property type="evidence" value="ECO:0007669"/>
    <property type="project" value="TreeGrafter"/>
</dbReference>
<evidence type="ECO:0000256" key="2">
    <source>
        <dbReference type="ARBA" id="ARBA00023015"/>
    </source>
</evidence>
<dbReference type="InterPro" id="IPR036390">
    <property type="entry name" value="WH_DNA-bd_sf"/>
</dbReference>
<feature type="domain" description="HTH lysR-type" evidence="5">
    <location>
        <begin position="1"/>
        <end position="59"/>
    </location>
</feature>
<dbReference type="CDD" id="cd08422">
    <property type="entry name" value="PBP2_CrgA_like"/>
    <property type="match status" value="1"/>
</dbReference>
<evidence type="ECO:0000256" key="1">
    <source>
        <dbReference type="ARBA" id="ARBA00009437"/>
    </source>
</evidence>
<dbReference type="Pfam" id="PF00126">
    <property type="entry name" value="HTH_1"/>
    <property type="match status" value="1"/>
</dbReference>
<keyword evidence="4" id="KW-0804">Transcription</keyword>
<dbReference type="FunFam" id="1.10.10.10:FF:000001">
    <property type="entry name" value="LysR family transcriptional regulator"/>
    <property type="match status" value="1"/>
</dbReference>
<organism evidence="6 7">
    <name type="scientific">Paracoccus aestuarii</name>
    <dbReference type="NCBI Taxonomy" id="453842"/>
    <lineage>
        <taxon>Bacteria</taxon>
        <taxon>Pseudomonadati</taxon>
        <taxon>Pseudomonadota</taxon>
        <taxon>Alphaproteobacteria</taxon>
        <taxon>Rhodobacterales</taxon>
        <taxon>Paracoccaceae</taxon>
        <taxon>Paracoccus</taxon>
    </lineage>
</organism>
<dbReference type="PROSITE" id="PS50931">
    <property type="entry name" value="HTH_LYSR"/>
    <property type="match status" value="1"/>
</dbReference>
<protein>
    <submittedName>
        <fullName evidence="6">LysR family transcriptional regulator</fullName>
    </submittedName>
</protein>
<dbReference type="RefSeq" id="WP_119887351.1">
    <property type="nucleotide sequence ID" value="NZ_CP067169.1"/>
</dbReference>
<evidence type="ECO:0000256" key="3">
    <source>
        <dbReference type="ARBA" id="ARBA00023125"/>
    </source>
</evidence>
<comment type="caution">
    <text evidence="6">The sequence shown here is derived from an EMBL/GenBank/DDBJ whole genome shotgun (WGS) entry which is preliminary data.</text>
</comment>
<comment type="similarity">
    <text evidence="1">Belongs to the LysR transcriptional regulatory family.</text>
</comment>
<dbReference type="EMBL" id="QZEV01000103">
    <property type="protein sequence ID" value="RJK98979.1"/>
    <property type="molecule type" value="Genomic_DNA"/>
</dbReference>
<sequence>MSYLESLRVFVRVVELGSITAGGRDLRLSPAVASNRIKDLENRFGLRLLNRTTRKLTPTEIGRAFYDHARRVIETLDEAEALVSSFSGKPQGVIRLTAPLGLGRRLIAPLIPGFCADNPGVEIRLRLSDRNVNIVEDAIDLAFFLGEPADSALKWRKIADCPRLLVAAPAYLARAGMPAVPDDLADHNCLLLRYPRSPEYFWVLQTPDGPRKLTVAGRFDTDDGDVLRDWALAGHGIANRPLYEVAADLARGDLVEVMPDHRPLPAQFGCLTPHRRLQDPKVRMFAEFAARELRPHFGEAAVVGPAGLEPATKAL</sequence>
<keyword evidence="3" id="KW-0238">DNA-binding</keyword>
<dbReference type="SUPFAM" id="SSF53850">
    <property type="entry name" value="Periplasmic binding protein-like II"/>
    <property type="match status" value="1"/>
</dbReference>
<dbReference type="SUPFAM" id="SSF46785">
    <property type="entry name" value="Winged helix' DNA-binding domain"/>
    <property type="match status" value="1"/>
</dbReference>
<dbReference type="Proteomes" id="UP000285530">
    <property type="component" value="Unassembled WGS sequence"/>
</dbReference>
<evidence type="ECO:0000313" key="7">
    <source>
        <dbReference type="Proteomes" id="UP000285530"/>
    </source>
</evidence>
<proteinExistence type="inferred from homology"/>
<evidence type="ECO:0000256" key="4">
    <source>
        <dbReference type="ARBA" id="ARBA00023163"/>
    </source>
</evidence>
<name>A0A418ZS28_9RHOB</name>
<dbReference type="Gene3D" id="3.40.190.290">
    <property type="match status" value="1"/>
</dbReference>
<accession>A0A418ZS28</accession>
<dbReference type="PANTHER" id="PTHR30537:SF21">
    <property type="entry name" value="HTH-TYPE TRANSCRIPTIONAL REGULATOR SINR-RELATED"/>
    <property type="match status" value="1"/>
</dbReference>
<dbReference type="InterPro" id="IPR005119">
    <property type="entry name" value="LysR_subst-bd"/>
</dbReference>
<dbReference type="PANTHER" id="PTHR30537">
    <property type="entry name" value="HTH-TYPE TRANSCRIPTIONAL REGULATOR"/>
    <property type="match status" value="1"/>
</dbReference>
<dbReference type="Gene3D" id="1.10.10.10">
    <property type="entry name" value="Winged helix-like DNA-binding domain superfamily/Winged helix DNA-binding domain"/>
    <property type="match status" value="1"/>
</dbReference>
<dbReference type="OrthoDB" id="9813056at2"/>
<reference evidence="6 7" key="1">
    <citation type="submission" date="2018-09" db="EMBL/GenBank/DDBJ databases">
        <title>Paracoccus onubensis nov. sp. a moderate halophilic bacterium isolated from Gruta de las Maravillas (Aracena, Spain).</title>
        <authorList>
            <person name="Jurado V."/>
            <person name="Gutierrez-Patricio S."/>
            <person name="Gonzalez-Pimentel J.L."/>
            <person name="Laiz L."/>
            <person name="Saiz-Jimenez C."/>
        </authorList>
    </citation>
    <scope>NUCLEOTIDE SEQUENCE [LARGE SCALE GENOMIC DNA]</scope>
    <source>
        <strain evidence="6 7">DSM 19484</strain>
    </source>
</reference>
<dbReference type="GO" id="GO:0006351">
    <property type="term" value="P:DNA-templated transcription"/>
    <property type="evidence" value="ECO:0007669"/>
    <property type="project" value="TreeGrafter"/>
</dbReference>
<evidence type="ECO:0000313" key="6">
    <source>
        <dbReference type="EMBL" id="RJK98979.1"/>
    </source>
</evidence>
<dbReference type="InterPro" id="IPR036388">
    <property type="entry name" value="WH-like_DNA-bd_sf"/>
</dbReference>
<dbReference type="InterPro" id="IPR000847">
    <property type="entry name" value="LysR_HTH_N"/>
</dbReference>
<dbReference type="InterPro" id="IPR058163">
    <property type="entry name" value="LysR-type_TF_proteobact-type"/>
</dbReference>
<keyword evidence="2" id="KW-0805">Transcription regulation</keyword>
<gene>
    <name evidence="6" type="ORF">D3P06_15150</name>
</gene>